<sequence length="85" mass="9601">MNAGTGAEHPFAGLWVTADGAIRQRLLPEGRYVEARGNRESAYRGAYWIEGSMIYYRDDTGFSADGEFRNDVLYHAGMVMYRDAE</sequence>
<name>A0A078MVF9_9MICC</name>
<proteinExistence type="predicted"/>
<evidence type="ECO:0000313" key="1">
    <source>
        <dbReference type="EMBL" id="CEA09422.1"/>
    </source>
</evidence>
<dbReference type="EMBL" id="LN483072">
    <property type="protein sequence ID" value="CEA09422.1"/>
    <property type="molecule type" value="Genomic_DNA"/>
</dbReference>
<dbReference type="Pfam" id="PF11512">
    <property type="entry name" value="Atu4866"/>
    <property type="match status" value="1"/>
</dbReference>
<dbReference type="InterPro" id="IPR020955">
    <property type="entry name" value="Uncharacterised_Atu4866"/>
</dbReference>
<dbReference type="AlphaFoldDB" id="A0A078MVF9"/>
<dbReference type="Gene3D" id="2.40.128.290">
    <property type="entry name" value="Uncharacterised protein Atu4866, PF11512"/>
    <property type="match status" value="1"/>
</dbReference>
<protein>
    <submittedName>
        <fullName evidence="1">Agrobacterium tumefaciens protein</fullName>
    </submittedName>
</protein>
<reference evidence="1" key="1">
    <citation type="submission" date="2014-07" db="EMBL/GenBank/DDBJ databases">
        <authorList>
            <person name="Urmite Genomes Urmite Genomes"/>
        </authorList>
    </citation>
    <scope>NUCLEOTIDE SEQUENCE</scope>
    <source>
        <strain evidence="1">11W110_air</strain>
    </source>
</reference>
<gene>
    <name evidence="1" type="ORF">BN1051_02792</name>
</gene>
<accession>A0A078MVF9</accession>
<dbReference type="InterPro" id="IPR038646">
    <property type="entry name" value="Atu4866-like_sf"/>
</dbReference>
<organism evidence="1">
    <name type="scientific">Arthrobacter saudimassiliensis</name>
    <dbReference type="NCBI Taxonomy" id="1461584"/>
    <lineage>
        <taxon>Bacteria</taxon>
        <taxon>Bacillati</taxon>
        <taxon>Actinomycetota</taxon>
        <taxon>Actinomycetes</taxon>
        <taxon>Micrococcales</taxon>
        <taxon>Micrococcaceae</taxon>
        <taxon>Arthrobacter</taxon>
    </lineage>
</organism>
<dbReference type="PATRIC" id="fig|1461584.3.peg.2765"/>